<evidence type="ECO:0000256" key="1">
    <source>
        <dbReference type="ARBA" id="ARBA00004496"/>
    </source>
</evidence>
<comment type="function">
    <text evidence="8 10">Specifically methylates the N3 position of the uracil ring of uridine 1498 (m3U1498) in 16S rRNA. Acts on the fully assembled 30S ribosomal subunit.</text>
</comment>
<dbReference type="eggNOG" id="COG1385">
    <property type="taxonomic scope" value="Bacteria"/>
</dbReference>
<evidence type="ECO:0000256" key="7">
    <source>
        <dbReference type="ARBA" id="ARBA00022691"/>
    </source>
</evidence>
<accession>F4GJQ0</accession>
<feature type="domain" description="Ribosomal RNA small subunit methyltransferase E methyltransferase" evidence="11">
    <location>
        <begin position="75"/>
        <end position="234"/>
    </location>
</feature>
<dbReference type="SUPFAM" id="SSF75217">
    <property type="entry name" value="alpha/beta knot"/>
    <property type="match status" value="1"/>
</dbReference>
<dbReference type="InterPro" id="IPR006700">
    <property type="entry name" value="RsmE"/>
</dbReference>
<dbReference type="Pfam" id="PF04452">
    <property type="entry name" value="Methyltrans_RNA"/>
    <property type="match status" value="1"/>
</dbReference>
<gene>
    <name evidence="12" type="ordered locus">Spico_1595</name>
</gene>
<evidence type="ECO:0000256" key="10">
    <source>
        <dbReference type="PIRNR" id="PIRNR015601"/>
    </source>
</evidence>
<keyword evidence="6 10" id="KW-0808">Transferase</keyword>
<dbReference type="EC" id="2.1.1.193" evidence="10"/>
<keyword evidence="7 10" id="KW-0949">S-adenosyl-L-methionine</keyword>
<dbReference type="InterPro" id="IPR029028">
    <property type="entry name" value="Alpha/beta_knot_MTases"/>
</dbReference>
<dbReference type="GO" id="GO:0070475">
    <property type="term" value="P:rRNA base methylation"/>
    <property type="evidence" value="ECO:0007669"/>
    <property type="project" value="TreeGrafter"/>
</dbReference>
<dbReference type="Proteomes" id="UP000007939">
    <property type="component" value="Chromosome"/>
</dbReference>
<keyword evidence="5 10" id="KW-0489">Methyltransferase</keyword>
<keyword evidence="13" id="KW-1185">Reference proteome</keyword>
<comment type="similarity">
    <text evidence="2 10">Belongs to the RNA methyltransferase RsmE family.</text>
</comment>
<dbReference type="GO" id="GO:0070042">
    <property type="term" value="F:rRNA (uridine-N3-)-methyltransferase activity"/>
    <property type="evidence" value="ECO:0007669"/>
    <property type="project" value="TreeGrafter"/>
</dbReference>
<evidence type="ECO:0000256" key="9">
    <source>
        <dbReference type="ARBA" id="ARBA00047944"/>
    </source>
</evidence>
<dbReference type="InterPro" id="IPR029026">
    <property type="entry name" value="tRNA_m1G_MTases_N"/>
</dbReference>
<evidence type="ECO:0000256" key="5">
    <source>
        <dbReference type="ARBA" id="ARBA00022603"/>
    </source>
</evidence>
<dbReference type="HOGENOM" id="CLU_067442_1_0_12"/>
<evidence type="ECO:0000259" key="11">
    <source>
        <dbReference type="Pfam" id="PF04452"/>
    </source>
</evidence>
<evidence type="ECO:0000256" key="4">
    <source>
        <dbReference type="ARBA" id="ARBA00022552"/>
    </source>
</evidence>
<reference evidence="12 13" key="2">
    <citation type="journal article" date="2012" name="Stand. Genomic Sci.">
        <title>Complete genome sequence of the termite hindgut bacterium Spirochaeta coccoides type strain (SPN1(T)), reclassification in the genus Sphaerochaeta as Sphaerochaeta coccoides comb. nov. and emendations of the family Spirochaetaceae and the genus Sphaerochaeta.</title>
        <authorList>
            <person name="Abt B."/>
            <person name="Han C."/>
            <person name="Scheuner C."/>
            <person name="Lu M."/>
            <person name="Lapidus A."/>
            <person name="Nolan M."/>
            <person name="Lucas S."/>
            <person name="Hammon N."/>
            <person name="Deshpande S."/>
            <person name="Cheng J.F."/>
            <person name="Tapia R."/>
            <person name="Goodwin L.A."/>
            <person name="Pitluck S."/>
            <person name="Liolios K."/>
            <person name="Pagani I."/>
            <person name="Ivanova N."/>
            <person name="Mavromatis K."/>
            <person name="Mikhailova N."/>
            <person name="Huntemann M."/>
            <person name="Pati A."/>
            <person name="Chen A."/>
            <person name="Palaniappan K."/>
            <person name="Land M."/>
            <person name="Hauser L."/>
            <person name="Brambilla E.M."/>
            <person name="Rohde M."/>
            <person name="Spring S."/>
            <person name="Gronow S."/>
            <person name="Goker M."/>
            <person name="Woyke T."/>
            <person name="Bristow J."/>
            <person name="Eisen J.A."/>
            <person name="Markowitz V."/>
            <person name="Hugenholtz P."/>
            <person name="Kyrpides N.C."/>
            <person name="Klenk H.P."/>
            <person name="Detter J.C."/>
        </authorList>
    </citation>
    <scope>NUCLEOTIDE SEQUENCE [LARGE SCALE GENOMIC DNA]</scope>
    <source>
        <strain evidence="13">ATCC BAA-1237 / DSM 17374 / SPN1</strain>
    </source>
</reference>
<evidence type="ECO:0000256" key="8">
    <source>
        <dbReference type="ARBA" id="ARBA00025699"/>
    </source>
</evidence>
<comment type="catalytic activity">
    <reaction evidence="9 10">
        <text>uridine(1498) in 16S rRNA + S-adenosyl-L-methionine = N(3)-methyluridine(1498) in 16S rRNA + S-adenosyl-L-homocysteine + H(+)</text>
        <dbReference type="Rhea" id="RHEA:42920"/>
        <dbReference type="Rhea" id="RHEA-COMP:10283"/>
        <dbReference type="Rhea" id="RHEA-COMP:10284"/>
        <dbReference type="ChEBI" id="CHEBI:15378"/>
        <dbReference type="ChEBI" id="CHEBI:57856"/>
        <dbReference type="ChEBI" id="CHEBI:59789"/>
        <dbReference type="ChEBI" id="CHEBI:65315"/>
        <dbReference type="ChEBI" id="CHEBI:74502"/>
        <dbReference type="EC" id="2.1.1.193"/>
    </reaction>
</comment>
<comment type="subcellular location">
    <subcellularLocation>
        <location evidence="1 10">Cytoplasm</location>
    </subcellularLocation>
</comment>
<dbReference type="InterPro" id="IPR046886">
    <property type="entry name" value="RsmE_MTase_dom"/>
</dbReference>
<proteinExistence type="inferred from homology"/>
<dbReference type="OrthoDB" id="362914at2"/>
<dbReference type="KEGG" id="scc:Spico_1595"/>
<dbReference type="AlphaFoldDB" id="F4GJQ0"/>
<protein>
    <recommendedName>
        <fullName evidence="10">Ribosomal RNA small subunit methyltransferase E</fullName>
        <ecNumber evidence="10">2.1.1.193</ecNumber>
    </recommendedName>
</protein>
<name>F4GJQ0_PARC1</name>
<evidence type="ECO:0000256" key="2">
    <source>
        <dbReference type="ARBA" id="ARBA00005528"/>
    </source>
</evidence>
<dbReference type="CDD" id="cd18084">
    <property type="entry name" value="RsmE-like"/>
    <property type="match status" value="1"/>
</dbReference>
<dbReference type="NCBIfam" id="TIGR00046">
    <property type="entry name" value="RsmE family RNA methyltransferase"/>
    <property type="match status" value="1"/>
</dbReference>
<dbReference type="PANTHER" id="PTHR30027">
    <property type="entry name" value="RIBOSOMAL RNA SMALL SUBUNIT METHYLTRANSFERASE E"/>
    <property type="match status" value="1"/>
</dbReference>
<evidence type="ECO:0000256" key="6">
    <source>
        <dbReference type="ARBA" id="ARBA00022679"/>
    </source>
</evidence>
<dbReference type="EMBL" id="CP002659">
    <property type="protein sequence ID" value="AEC02797.1"/>
    <property type="molecule type" value="Genomic_DNA"/>
</dbReference>
<dbReference type="Gene3D" id="3.40.1280.10">
    <property type="match status" value="1"/>
</dbReference>
<dbReference type="GO" id="GO:0005737">
    <property type="term" value="C:cytoplasm"/>
    <property type="evidence" value="ECO:0007669"/>
    <property type="project" value="UniProtKB-SubCell"/>
</dbReference>
<keyword evidence="3 10" id="KW-0963">Cytoplasm</keyword>
<reference evidence="13" key="1">
    <citation type="submission" date="2011-04" db="EMBL/GenBank/DDBJ databases">
        <title>The complete genome of Spirochaeta coccoides DSM 17374.</title>
        <authorList>
            <person name="Lucas S."/>
            <person name="Copeland A."/>
            <person name="Lapidus A."/>
            <person name="Bruce D."/>
            <person name="Goodwin L."/>
            <person name="Pitluck S."/>
            <person name="Peters L."/>
            <person name="Kyrpides N."/>
            <person name="Mavromatis K."/>
            <person name="Pagani I."/>
            <person name="Ivanova N."/>
            <person name="Ovchinnikova G."/>
            <person name="Lu M."/>
            <person name="Detter J.C."/>
            <person name="Tapia R."/>
            <person name="Han C."/>
            <person name="Land M."/>
            <person name="Hauser L."/>
            <person name="Markowitz V."/>
            <person name="Cheng J.-F."/>
            <person name="Hugenholtz P."/>
            <person name="Woyke T."/>
            <person name="Wu D."/>
            <person name="Spring S."/>
            <person name="Schroeder M."/>
            <person name="Brambilla E."/>
            <person name="Klenk H.-P."/>
            <person name="Eisen J.A."/>
        </authorList>
    </citation>
    <scope>NUCLEOTIDE SEQUENCE [LARGE SCALE GENOMIC DNA]</scope>
    <source>
        <strain evidence="13">ATCC BAA-1237 / DSM 17374 / SPN1</strain>
    </source>
</reference>
<evidence type="ECO:0000313" key="13">
    <source>
        <dbReference type="Proteomes" id="UP000007939"/>
    </source>
</evidence>
<sequence>MNIVLFENLDADSFLPASDFRYGHIIHVLRLHEGDSFSAGIVNGASGHAKIESLDESGIRFSWTQEKEGDEARGQVPVTLLVAQVRPICMKRILRDAAMLGVSRLIVSGADTAEKSYQAAGLWSDGEYMKYLLDGAMQAVGTGFPEFFLTPSVNHAARLLSPHAAHFLLDNTENAPLFSAGDAITKACTVAIGPERGWSDRERQFFLESGFSVFSLGGRVLRTETACVVAVAMAMHRLGVL</sequence>
<dbReference type="PIRSF" id="PIRSF015601">
    <property type="entry name" value="MTase_slr0722"/>
    <property type="match status" value="1"/>
</dbReference>
<evidence type="ECO:0000256" key="3">
    <source>
        <dbReference type="ARBA" id="ARBA00022490"/>
    </source>
</evidence>
<evidence type="ECO:0000313" key="12">
    <source>
        <dbReference type="EMBL" id="AEC02797.1"/>
    </source>
</evidence>
<organism evidence="12 13">
    <name type="scientific">Parasphaerochaeta coccoides (strain ATCC BAA-1237 / DSM 17374 / SPN1)</name>
    <name type="common">Sphaerochaeta coccoides</name>
    <dbReference type="NCBI Taxonomy" id="760011"/>
    <lineage>
        <taxon>Bacteria</taxon>
        <taxon>Pseudomonadati</taxon>
        <taxon>Spirochaetota</taxon>
        <taxon>Spirochaetia</taxon>
        <taxon>Spirochaetales</taxon>
        <taxon>Sphaerochaetaceae</taxon>
        <taxon>Parasphaerochaeta</taxon>
    </lineage>
</organism>
<dbReference type="STRING" id="760011.Spico_1595"/>
<dbReference type="RefSeq" id="WP_013740191.1">
    <property type="nucleotide sequence ID" value="NC_015436.1"/>
</dbReference>
<dbReference type="PANTHER" id="PTHR30027:SF3">
    <property type="entry name" value="16S RRNA (URACIL(1498)-N(3))-METHYLTRANSFERASE"/>
    <property type="match status" value="1"/>
</dbReference>
<keyword evidence="4 10" id="KW-0698">rRNA processing</keyword>